<evidence type="ECO:0000256" key="1">
    <source>
        <dbReference type="ARBA" id="ARBA00022729"/>
    </source>
</evidence>
<dbReference type="InterPro" id="IPR014756">
    <property type="entry name" value="Ig_E-set"/>
</dbReference>
<dbReference type="InterPro" id="IPR007348">
    <property type="entry name" value="CopC_dom"/>
</dbReference>
<keyword evidence="1" id="KW-0732">Signal</keyword>
<feature type="domain" description="CopC" evidence="4">
    <location>
        <begin position="35"/>
        <end position="125"/>
    </location>
</feature>
<dbReference type="Gene3D" id="2.60.40.1220">
    <property type="match status" value="1"/>
</dbReference>
<sequence length="191" mass="19280">MMTRTALRIVGCVALALAGGAGLLSPTAAWARRPAVVSTAPADGAALSTPPDRIELSMSGAPDPALSHLSVRDGGGAEVAGGDLTAAGHVLRRPVTVQGVGDFTVTYHVVLSNGEEAVGQLSFSVGTGAPPAARPANAAPETHQHGIDPLNAILLIVDGAVVFGVLLLLISRPGPRSQARRRLSGRDPVAE</sequence>
<keyword evidence="3" id="KW-0812">Transmembrane</keyword>
<evidence type="ECO:0000313" key="5">
    <source>
        <dbReference type="EMBL" id="MFC4998312.1"/>
    </source>
</evidence>
<reference evidence="6" key="1">
    <citation type="journal article" date="2019" name="Int. J. Syst. Evol. Microbiol.">
        <title>The Global Catalogue of Microorganisms (GCM) 10K type strain sequencing project: providing services to taxonomists for standard genome sequencing and annotation.</title>
        <authorList>
            <consortium name="The Broad Institute Genomics Platform"/>
            <consortium name="The Broad Institute Genome Sequencing Center for Infectious Disease"/>
            <person name="Wu L."/>
            <person name="Ma J."/>
        </authorList>
    </citation>
    <scope>NUCLEOTIDE SEQUENCE [LARGE SCALE GENOMIC DNA]</scope>
    <source>
        <strain evidence="6">CGMCC 4.7152</strain>
    </source>
</reference>
<evidence type="ECO:0000259" key="4">
    <source>
        <dbReference type="Pfam" id="PF04234"/>
    </source>
</evidence>
<keyword evidence="3" id="KW-1133">Transmembrane helix</keyword>
<keyword evidence="3" id="KW-0472">Membrane</keyword>
<evidence type="ECO:0000256" key="2">
    <source>
        <dbReference type="ARBA" id="ARBA00023008"/>
    </source>
</evidence>
<comment type="caution">
    <text evidence="5">The sequence shown here is derived from an EMBL/GenBank/DDBJ whole genome shotgun (WGS) entry which is preliminary data.</text>
</comment>
<proteinExistence type="predicted"/>
<accession>A0ABV9VQN5</accession>
<dbReference type="SUPFAM" id="SSF81296">
    <property type="entry name" value="E set domains"/>
    <property type="match status" value="1"/>
</dbReference>
<protein>
    <submittedName>
        <fullName evidence="5">Copper resistance protein CopC</fullName>
    </submittedName>
</protein>
<evidence type="ECO:0000256" key="3">
    <source>
        <dbReference type="SAM" id="Phobius"/>
    </source>
</evidence>
<evidence type="ECO:0000313" key="6">
    <source>
        <dbReference type="Proteomes" id="UP001595912"/>
    </source>
</evidence>
<dbReference type="Pfam" id="PF04234">
    <property type="entry name" value="CopC"/>
    <property type="match status" value="1"/>
</dbReference>
<dbReference type="EMBL" id="JBHSIU010000011">
    <property type="protein sequence ID" value="MFC4998312.1"/>
    <property type="molecule type" value="Genomic_DNA"/>
</dbReference>
<organism evidence="5 6">
    <name type="scientific">Dactylosporangium cerinum</name>
    <dbReference type="NCBI Taxonomy" id="1434730"/>
    <lineage>
        <taxon>Bacteria</taxon>
        <taxon>Bacillati</taxon>
        <taxon>Actinomycetota</taxon>
        <taxon>Actinomycetes</taxon>
        <taxon>Micromonosporales</taxon>
        <taxon>Micromonosporaceae</taxon>
        <taxon>Dactylosporangium</taxon>
    </lineage>
</organism>
<dbReference type="InterPro" id="IPR014755">
    <property type="entry name" value="Cu-Rt/internalin_Ig-like"/>
</dbReference>
<keyword evidence="2" id="KW-0186">Copper</keyword>
<name>A0ABV9VQN5_9ACTN</name>
<feature type="transmembrane region" description="Helical" evidence="3">
    <location>
        <begin position="152"/>
        <end position="171"/>
    </location>
</feature>
<gene>
    <name evidence="5" type="ORF">ACFPIJ_10750</name>
</gene>
<dbReference type="Proteomes" id="UP001595912">
    <property type="component" value="Unassembled WGS sequence"/>
</dbReference>
<keyword evidence="6" id="KW-1185">Reference proteome</keyword>